<proteinExistence type="predicted"/>
<dbReference type="AlphaFoldDB" id="A0A5C1QGE8"/>
<dbReference type="RefSeq" id="WP_149484684.1">
    <property type="nucleotide sequence ID" value="NZ_CP036150.1"/>
</dbReference>
<name>A0A5C1QGE8_9SPIO</name>
<evidence type="ECO:0000259" key="1">
    <source>
        <dbReference type="Pfam" id="PF01048"/>
    </source>
</evidence>
<evidence type="ECO:0000313" key="3">
    <source>
        <dbReference type="Proteomes" id="UP000324209"/>
    </source>
</evidence>
<dbReference type="Pfam" id="PF01048">
    <property type="entry name" value="PNP_UDP_1"/>
    <property type="match status" value="1"/>
</dbReference>
<reference evidence="2 3" key="1">
    <citation type="submission" date="2019-02" db="EMBL/GenBank/DDBJ databases">
        <title>Complete Genome Sequence and Methylome Analysis of free living Spirochaetas.</title>
        <authorList>
            <person name="Fomenkov A."/>
            <person name="Dubinina G."/>
            <person name="Leshcheva N."/>
            <person name="Mikheeva N."/>
            <person name="Grabovich M."/>
            <person name="Vincze T."/>
            <person name="Roberts R.J."/>
        </authorList>
    </citation>
    <scope>NUCLEOTIDE SEQUENCE [LARGE SCALE GENOMIC DNA]</scope>
    <source>
        <strain evidence="2 3">K2</strain>
    </source>
</reference>
<gene>
    <name evidence="2" type="ORF">EXM22_00825</name>
</gene>
<dbReference type="OrthoDB" id="9792278at2"/>
<dbReference type="GO" id="GO:0009116">
    <property type="term" value="P:nucleoside metabolic process"/>
    <property type="evidence" value="ECO:0007669"/>
    <property type="project" value="InterPro"/>
</dbReference>
<dbReference type="Proteomes" id="UP000324209">
    <property type="component" value="Chromosome"/>
</dbReference>
<feature type="domain" description="Nucleoside phosphorylase" evidence="1">
    <location>
        <begin position="34"/>
        <end position="303"/>
    </location>
</feature>
<evidence type="ECO:0000313" key="2">
    <source>
        <dbReference type="EMBL" id="QEN06601.1"/>
    </source>
</evidence>
<dbReference type="InterPro" id="IPR000845">
    <property type="entry name" value="Nucleoside_phosphorylase_d"/>
</dbReference>
<dbReference type="EMBL" id="CP036150">
    <property type="protein sequence ID" value="QEN06601.1"/>
    <property type="molecule type" value="Genomic_DNA"/>
</dbReference>
<dbReference type="CDD" id="cd09008">
    <property type="entry name" value="MTAN"/>
    <property type="match status" value="1"/>
</dbReference>
<dbReference type="KEGG" id="ock:EXM22_00825"/>
<dbReference type="PANTHER" id="PTHR21234">
    <property type="entry name" value="PURINE NUCLEOSIDE PHOSPHORYLASE"/>
    <property type="match status" value="1"/>
</dbReference>
<sequence>MKRIFALFSLILFLGTSLWSEGVQELPSPSQEERIAIVSAFGPEVVKLKSIATIEEEIVINGKSFTLCEIEGKKAVLFLSGISMVNAAMTTQMALDTFNISHILFSGIAGGVNPDLNIGDVTIPAQWAQYQESLFARKTDEGYDLGWHQEIYPGFGMMYPQNVDVTHGRLDGVDETESKFWFDVDEDLLAVAEKISDVTLLSETEDAKLSHVPKLVVGGVGVSGMTFVDNAEYREWAFDNFQADCLDMESAAVAHVAYVADVPFIAFRSLSDLAGGGEGENEMGTFFGLAADNAAEVLLQFLKAWD</sequence>
<protein>
    <submittedName>
        <fullName evidence="2">Phosphorylase</fullName>
    </submittedName>
</protein>
<dbReference type="SUPFAM" id="SSF53167">
    <property type="entry name" value="Purine and uridine phosphorylases"/>
    <property type="match status" value="1"/>
</dbReference>
<organism evidence="2 3">
    <name type="scientific">Oceanispirochaeta crateris</name>
    <dbReference type="NCBI Taxonomy" id="2518645"/>
    <lineage>
        <taxon>Bacteria</taxon>
        <taxon>Pseudomonadati</taxon>
        <taxon>Spirochaetota</taxon>
        <taxon>Spirochaetia</taxon>
        <taxon>Spirochaetales</taxon>
        <taxon>Spirochaetaceae</taxon>
        <taxon>Oceanispirochaeta</taxon>
    </lineage>
</organism>
<dbReference type="GO" id="GO:0003824">
    <property type="term" value="F:catalytic activity"/>
    <property type="evidence" value="ECO:0007669"/>
    <property type="project" value="InterPro"/>
</dbReference>
<dbReference type="InterPro" id="IPR035994">
    <property type="entry name" value="Nucleoside_phosphorylase_sf"/>
</dbReference>
<accession>A0A5C1QGE8</accession>
<dbReference type="PANTHER" id="PTHR21234:SF42">
    <property type="entry name" value="PHOSPHORYLASE SUPERFAMILY PROTEIN"/>
    <property type="match status" value="1"/>
</dbReference>
<keyword evidence="3" id="KW-1185">Reference proteome</keyword>
<dbReference type="Gene3D" id="3.40.50.1580">
    <property type="entry name" value="Nucleoside phosphorylase domain"/>
    <property type="match status" value="1"/>
</dbReference>